<dbReference type="AlphaFoldDB" id="A0AAV5D895"/>
<accession>A0AAV5D895</accession>
<comment type="caution">
    <text evidence="4">The sequence shown here is derived from an EMBL/GenBank/DDBJ whole genome shotgun (WGS) entry which is preliminary data.</text>
</comment>
<evidence type="ECO:0008006" key="6">
    <source>
        <dbReference type="Google" id="ProtNLM"/>
    </source>
</evidence>
<reference evidence="4" key="1">
    <citation type="journal article" date="2018" name="DNA Res.">
        <title>Multiple hybrid de novo genome assembly of finger millet, an orphan allotetraploid crop.</title>
        <authorList>
            <person name="Hatakeyama M."/>
            <person name="Aluri S."/>
            <person name="Balachadran M.T."/>
            <person name="Sivarajan S.R."/>
            <person name="Patrignani A."/>
            <person name="Gruter S."/>
            <person name="Poveda L."/>
            <person name="Shimizu-Inatsugi R."/>
            <person name="Baeten J."/>
            <person name="Francoijs K.J."/>
            <person name="Nataraja K.N."/>
            <person name="Reddy Y.A.N."/>
            <person name="Phadnis S."/>
            <person name="Ravikumar R.L."/>
            <person name="Schlapbach R."/>
            <person name="Sreeman S.M."/>
            <person name="Shimizu K.K."/>
        </authorList>
    </citation>
    <scope>NUCLEOTIDE SEQUENCE</scope>
</reference>
<gene>
    <name evidence="4" type="primary">ga24955</name>
    <name evidence="4" type="ORF">PR202_ga24955</name>
</gene>
<keyword evidence="5" id="KW-1185">Reference proteome</keyword>
<dbReference type="Proteomes" id="UP001054889">
    <property type="component" value="Unassembled WGS sequence"/>
</dbReference>
<feature type="compositionally biased region" description="Polar residues" evidence="1">
    <location>
        <begin position="81"/>
        <end position="90"/>
    </location>
</feature>
<feature type="domain" description="Enhanced disease resistance 4-like N-terminal" evidence="3">
    <location>
        <begin position="7"/>
        <end position="40"/>
    </location>
</feature>
<dbReference type="PANTHER" id="PTHR31105">
    <property type="entry name" value="EXTRA-LARGE G-PROTEIN-LIKE"/>
    <property type="match status" value="1"/>
</dbReference>
<proteinExistence type="predicted"/>
<reference evidence="4" key="2">
    <citation type="submission" date="2021-12" db="EMBL/GenBank/DDBJ databases">
        <title>Resequencing data analysis of finger millet.</title>
        <authorList>
            <person name="Hatakeyama M."/>
            <person name="Aluri S."/>
            <person name="Balachadran M.T."/>
            <person name="Sivarajan S.R."/>
            <person name="Poveda L."/>
            <person name="Shimizu-Inatsugi R."/>
            <person name="Schlapbach R."/>
            <person name="Sreeman S.M."/>
            <person name="Shimizu K.K."/>
        </authorList>
    </citation>
    <scope>NUCLEOTIDE SEQUENCE</scope>
</reference>
<dbReference type="PANTHER" id="PTHR31105:SF38">
    <property type="entry name" value="PROTEIN ENHANCED DISEASE RESISTANCE 4"/>
    <property type="match status" value="1"/>
</dbReference>
<dbReference type="InterPro" id="IPR021480">
    <property type="entry name" value="Zinc_ribbon_12"/>
</dbReference>
<protein>
    <recommendedName>
        <fullName evidence="6">Zinc-ribbon domain-containing protein</fullName>
    </recommendedName>
</protein>
<sequence length="931" mass="104671">MSMEAHKLRFVRCPKCYQLLVEYPSIPVYKCGSCNTVLRAKIRVVPAVQAKSESDSNSICTDEHKTAPSVDQPREAAADGINSSPTKNINSCNDSVEERAVSAVKNITPAQHQDETCSLIDENTQTPGITVNEMHKKGTEADSSSNSIGELENLDTRESTNRGKVDKVDMTVMRTLDEKTEAVQREERLHTYEHMHVESHEALIEELERSLSFSSNDDEYFSDEAETNGLSDALRQQMGSRRFMLSGQTNDTSRNDPHGRLIKELEMSFSDAEEPMEQHALDADGNKHDKHLHNLDAESANPCGESICSLDNGHLESEQMFHVGNRPIDNGNEGKRDIEDDNSLSNDVHGNENDTHLQTLGSNSAHPCEVSTPSLDNGHLESEQTFLQENRVIENDNQGKDDMEGDNSTTNDAHGNEHIVVANEVSEETFHEKRHGKDLQPASAETIQPNGLTADGSHGHKEGYMYDGNMTNYINGNENLVFPDEDISEKVHSNEEVAFDRTGENEESHVEDDNATNYVYREENIVVADGHIAEKVDKNEHDKDQQSWEAEFSHTVHVKSEVIVKQKEEDDMGDGNTASSFKKDNGWYLKFFSSGSLSQGDLVHGRSNKFNIVKHERLKKMDELRDQLSRLSSQKGLEEKYHKRGLEYQQQSNSYDVEQHLQSVDDDSVPNSCTIESYYGFERPPRYQPPNLLSPTHTYPRCDFGHAQARIPYNYDVWEFNSYYQSSYAESTVHDYDSMMSSYKERKQVVRKHILRPLSGASPFSICSGCFNLIQMPSDMYISKAKVGKMQCGRCSKVLVLSFPAAYHAEGNISVGVLQESNKPSRNTIANNKDATSHFAECIRGPVSTNEEYGEYLTRSFSTQAGQRLAATQSGEKVSDSALHRLMGYDSASQLLHHSRAFDDGYDSFESMVPVSRRVSRRKNMRSSAEI</sequence>
<dbReference type="GO" id="GO:1900150">
    <property type="term" value="P:regulation of defense response to fungus"/>
    <property type="evidence" value="ECO:0007669"/>
    <property type="project" value="InterPro"/>
</dbReference>
<evidence type="ECO:0000259" key="2">
    <source>
        <dbReference type="Pfam" id="PF11331"/>
    </source>
</evidence>
<dbReference type="InterPro" id="IPR055126">
    <property type="entry name" value="EDR4-like_N"/>
</dbReference>
<dbReference type="Pfam" id="PF22910">
    <property type="entry name" value="EDR4-like_1st"/>
    <property type="match status" value="1"/>
</dbReference>
<feature type="region of interest" description="Disordered" evidence="1">
    <location>
        <begin position="325"/>
        <end position="378"/>
    </location>
</feature>
<dbReference type="Pfam" id="PF11331">
    <property type="entry name" value="Zn_ribbon_12"/>
    <property type="match status" value="1"/>
</dbReference>
<evidence type="ECO:0000256" key="1">
    <source>
        <dbReference type="SAM" id="MobiDB-lite"/>
    </source>
</evidence>
<dbReference type="EMBL" id="BQKI01000013">
    <property type="protein sequence ID" value="GJN07153.1"/>
    <property type="molecule type" value="Genomic_DNA"/>
</dbReference>
<evidence type="ECO:0000259" key="3">
    <source>
        <dbReference type="Pfam" id="PF22910"/>
    </source>
</evidence>
<feature type="region of interest" description="Disordered" evidence="1">
    <location>
        <begin position="395"/>
        <end position="414"/>
    </location>
</feature>
<evidence type="ECO:0000313" key="4">
    <source>
        <dbReference type="EMBL" id="GJN07153.1"/>
    </source>
</evidence>
<feature type="region of interest" description="Disordered" evidence="1">
    <location>
        <begin position="53"/>
        <end position="90"/>
    </location>
</feature>
<dbReference type="InterPro" id="IPR040244">
    <property type="entry name" value="EDR4-like"/>
</dbReference>
<feature type="compositionally biased region" description="Basic and acidic residues" evidence="1">
    <location>
        <begin position="61"/>
        <end position="77"/>
    </location>
</feature>
<feature type="domain" description="Probable zinc-ribbon" evidence="2">
    <location>
        <begin position="760"/>
        <end position="802"/>
    </location>
</feature>
<name>A0AAV5D895_ELECO</name>
<organism evidence="4 5">
    <name type="scientific">Eleusine coracana subsp. coracana</name>
    <dbReference type="NCBI Taxonomy" id="191504"/>
    <lineage>
        <taxon>Eukaryota</taxon>
        <taxon>Viridiplantae</taxon>
        <taxon>Streptophyta</taxon>
        <taxon>Embryophyta</taxon>
        <taxon>Tracheophyta</taxon>
        <taxon>Spermatophyta</taxon>
        <taxon>Magnoliopsida</taxon>
        <taxon>Liliopsida</taxon>
        <taxon>Poales</taxon>
        <taxon>Poaceae</taxon>
        <taxon>PACMAD clade</taxon>
        <taxon>Chloridoideae</taxon>
        <taxon>Cynodonteae</taxon>
        <taxon>Eleusininae</taxon>
        <taxon>Eleusine</taxon>
    </lineage>
</organism>
<evidence type="ECO:0000313" key="5">
    <source>
        <dbReference type="Proteomes" id="UP001054889"/>
    </source>
</evidence>
<feature type="compositionally biased region" description="Polar residues" evidence="1">
    <location>
        <begin position="356"/>
        <end position="375"/>
    </location>
</feature>